<reference evidence="1 2" key="1">
    <citation type="submission" date="2013-11" db="EMBL/GenBank/DDBJ databases">
        <title>Draft genome sequence and annotation of the entomopathogenic bacterium, Xenorhabdus cabanillasi strain JM26.</title>
        <authorList>
            <person name="Gualtieri M."/>
            <person name="Ogier J.C."/>
            <person name="Pages S."/>
            <person name="Givaudan A."/>
            <person name="Gaudriault S."/>
        </authorList>
    </citation>
    <scope>NUCLEOTIDE SEQUENCE [LARGE SCALE GENOMIC DNA]</scope>
    <source>
        <strain evidence="1 2">JM26</strain>
    </source>
</reference>
<accession>W1IKM6</accession>
<evidence type="ECO:0000313" key="2">
    <source>
        <dbReference type="Proteomes" id="UP000019197"/>
    </source>
</evidence>
<evidence type="ECO:0000313" key="1">
    <source>
        <dbReference type="EMBL" id="CDL78964.1"/>
    </source>
</evidence>
<dbReference type="AlphaFoldDB" id="W1IKM6"/>
<protein>
    <submittedName>
        <fullName evidence="1">Uncharacterized protein</fullName>
    </submittedName>
</protein>
<dbReference type="Proteomes" id="UP000019197">
    <property type="component" value="Unassembled WGS sequence"/>
</dbReference>
<proteinExistence type="predicted"/>
<gene>
    <name evidence="1" type="ORF">XCR1_1000005</name>
</gene>
<organism evidence="1 2">
    <name type="scientific">Xenorhabdus cabanillasii JM26</name>
    <dbReference type="NCBI Taxonomy" id="1427517"/>
    <lineage>
        <taxon>Bacteria</taxon>
        <taxon>Pseudomonadati</taxon>
        <taxon>Pseudomonadota</taxon>
        <taxon>Gammaproteobacteria</taxon>
        <taxon>Enterobacterales</taxon>
        <taxon>Morganellaceae</taxon>
        <taxon>Xenorhabdus</taxon>
    </lineage>
</organism>
<sequence>MVSLFSFVAFNVVFPLRFRLCSPASGLAFTAFRSDAQAGKGQAKRALPARPFSHYAGLLNILSACFSLNSLQIMLVGECGMLFYWFKDKFNQCDITFAVV</sequence>
<dbReference type="EMBL" id="CBXE010000003">
    <property type="protein sequence ID" value="CDL78964.1"/>
    <property type="molecule type" value="Genomic_DNA"/>
</dbReference>
<name>W1IKM6_9GAMM</name>
<comment type="caution">
    <text evidence="1">The sequence shown here is derived from an EMBL/GenBank/DDBJ whole genome shotgun (WGS) entry which is preliminary data.</text>
</comment>